<keyword evidence="3" id="KW-1185">Reference proteome</keyword>
<feature type="compositionally biased region" description="Basic and acidic residues" evidence="1">
    <location>
        <begin position="426"/>
        <end position="441"/>
    </location>
</feature>
<dbReference type="Proteomes" id="UP001176961">
    <property type="component" value="Unassembled WGS sequence"/>
</dbReference>
<proteinExistence type="predicted"/>
<reference evidence="2" key="1">
    <citation type="submission" date="2023-07" db="EMBL/GenBank/DDBJ databases">
        <authorList>
            <consortium name="CYATHOMIX"/>
        </authorList>
    </citation>
    <scope>NUCLEOTIDE SEQUENCE</scope>
    <source>
        <strain evidence="2">N/A</strain>
    </source>
</reference>
<dbReference type="EMBL" id="CATQJL010000001">
    <property type="protein sequence ID" value="CAJ0588703.1"/>
    <property type="molecule type" value="Genomic_DNA"/>
</dbReference>
<dbReference type="AlphaFoldDB" id="A0AA36DLN8"/>
<feature type="region of interest" description="Disordered" evidence="1">
    <location>
        <begin position="425"/>
        <end position="451"/>
    </location>
</feature>
<evidence type="ECO:0000313" key="2">
    <source>
        <dbReference type="EMBL" id="CAJ0588703.1"/>
    </source>
</evidence>
<organism evidence="2 3">
    <name type="scientific">Cylicocyclus nassatus</name>
    <name type="common">Nematode worm</name>
    <dbReference type="NCBI Taxonomy" id="53992"/>
    <lineage>
        <taxon>Eukaryota</taxon>
        <taxon>Metazoa</taxon>
        <taxon>Ecdysozoa</taxon>
        <taxon>Nematoda</taxon>
        <taxon>Chromadorea</taxon>
        <taxon>Rhabditida</taxon>
        <taxon>Rhabditina</taxon>
        <taxon>Rhabditomorpha</taxon>
        <taxon>Strongyloidea</taxon>
        <taxon>Strongylidae</taxon>
        <taxon>Cylicocyclus</taxon>
    </lineage>
</organism>
<protein>
    <submittedName>
        <fullName evidence="2">Uncharacterized protein</fullName>
    </submittedName>
</protein>
<gene>
    <name evidence="2" type="ORF">CYNAS_LOCUS686</name>
</gene>
<feature type="compositionally biased region" description="Basic residues" evidence="1">
    <location>
        <begin position="442"/>
        <end position="451"/>
    </location>
</feature>
<evidence type="ECO:0000256" key="1">
    <source>
        <dbReference type="SAM" id="MobiDB-lite"/>
    </source>
</evidence>
<name>A0AA36DLN8_CYLNA</name>
<sequence>MDFQTHGSSSDFSSIARRLLLHPEESENASLINATDLITGKNSCSSTPTLVQLLSQPSTSTANGPNNIAVVQFNANDLMPCPAVFNANDLMPCPAVNTVEIERHTCPLCDGIRSLTPERLRAPLEKPPTASSYSRSKRYDGKGYSHLGIETEMVIRNVRRFFDTFKEELRGGNKGTLFCKSSVLTMLATGVSERTILRIARHHTSNYVPRRICKPRSGTMSQEEVFLKYGEEWGTVVFYFYVGVFLNSVNMDHQMHARPVNNFSLIARRLLLHQDVSDKASSVSAIELINEQQPSTSSTDVDVHIQQVNANNLVPIAEAVKVEVHSCPLCDALKGLTSERLKAPIEKPSESPSPASSLYDKYSAQGRSIHQGTDTEIIIRNVRRFFETFKKELKSASKGTLLNQPNVMTTLACGLSSKTVMRMTRRHNEPYVPKKDKLNKDAKRKPRKVGD</sequence>
<comment type="caution">
    <text evidence="2">The sequence shown here is derived from an EMBL/GenBank/DDBJ whole genome shotgun (WGS) entry which is preliminary data.</text>
</comment>
<accession>A0AA36DLN8</accession>
<evidence type="ECO:0000313" key="3">
    <source>
        <dbReference type="Proteomes" id="UP001176961"/>
    </source>
</evidence>